<dbReference type="SUPFAM" id="SSF81321">
    <property type="entry name" value="Family A G protein-coupled receptor-like"/>
    <property type="match status" value="1"/>
</dbReference>
<feature type="transmembrane region" description="Helical" evidence="1">
    <location>
        <begin position="190"/>
        <end position="211"/>
    </location>
</feature>
<keyword evidence="1" id="KW-0472">Membrane</keyword>
<evidence type="ECO:0000313" key="3">
    <source>
        <dbReference type="WBParaSite" id="PSAMB.scaffold5942size10540.g27637.t1"/>
    </source>
</evidence>
<feature type="transmembrane region" description="Helical" evidence="1">
    <location>
        <begin position="96"/>
        <end position="119"/>
    </location>
</feature>
<dbReference type="Gene3D" id="1.20.1070.10">
    <property type="entry name" value="Rhodopsin 7-helix transmembrane proteins"/>
    <property type="match status" value="1"/>
</dbReference>
<feature type="transmembrane region" description="Helical" evidence="1">
    <location>
        <begin position="139"/>
        <end position="157"/>
    </location>
</feature>
<keyword evidence="1" id="KW-0812">Transmembrane</keyword>
<accession>A0A914X1A6</accession>
<dbReference type="WBParaSite" id="PSAMB.scaffold5942size10540.g27637.t1">
    <property type="protein sequence ID" value="PSAMB.scaffold5942size10540.g27637.t1"/>
    <property type="gene ID" value="PSAMB.scaffold5942size10540.g27637"/>
</dbReference>
<dbReference type="PANTHER" id="PTHR23021:SF82">
    <property type="entry name" value="G PROTEIN-COUPLED RECEPTOR"/>
    <property type="match status" value="1"/>
</dbReference>
<name>A0A914X1A6_9BILA</name>
<dbReference type="Pfam" id="PF10321">
    <property type="entry name" value="7TM_GPCR_Srt"/>
    <property type="match status" value="1"/>
</dbReference>
<keyword evidence="2" id="KW-1185">Reference proteome</keyword>
<dbReference type="Proteomes" id="UP000887566">
    <property type="component" value="Unplaced"/>
</dbReference>
<feature type="transmembrane region" description="Helical" evidence="1">
    <location>
        <begin position="21"/>
        <end position="40"/>
    </location>
</feature>
<feature type="transmembrane region" description="Helical" evidence="1">
    <location>
        <begin position="60"/>
        <end position="84"/>
    </location>
</feature>
<feature type="transmembrane region" description="Helical" evidence="1">
    <location>
        <begin position="266"/>
        <end position="287"/>
    </location>
</feature>
<protein>
    <submittedName>
        <fullName evidence="3">Uncharacterized protein</fullName>
    </submittedName>
</protein>
<keyword evidence="1" id="KW-1133">Transmembrane helix</keyword>
<dbReference type="PANTHER" id="PTHR23021">
    <property type="entry name" value="SERPENTINE RECEPTOR, CLASS T"/>
    <property type="match status" value="1"/>
</dbReference>
<evidence type="ECO:0000313" key="2">
    <source>
        <dbReference type="Proteomes" id="UP000887566"/>
    </source>
</evidence>
<feature type="transmembrane region" description="Helical" evidence="1">
    <location>
        <begin position="231"/>
        <end position="254"/>
    </location>
</feature>
<reference evidence="3" key="1">
    <citation type="submission" date="2022-11" db="UniProtKB">
        <authorList>
            <consortium name="WormBaseParasite"/>
        </authorList>
    </citation>
    <scope>IDENTIFICATION</scope>
</reference>
<organism evidence="2 3">
    <name type="scientific">Plectus sambesii</name>
    <dbReference type="NCBI Taxonomy" id="2011161"/>
    <lineage>
        <taxon>Eukaryota</taxon>
        <taxon>Metazoa</taxon>
        <taxon>Ecdysozoa</taxon>
        <taxon>Nematoda</taxon>
        <taxon>Chromadorea</taxon>
        <taxon>Plectida</taxon>
        <taxon>Plectina</taxon>
        <taxon>Plectoidea</taxon>
        <taxon>Plectidae</taxon>
        <taxon>Plectus</taxon>
    </lineage>
</organism>
<evidence type="ECO:0000256" key="1">
    <source>
        <dbReference type="SAM" id="Phobius"/>
    </source>
</evidence>
<dbReference type="CDD" id="cd00637">
    <property type="entry name" value="7tm_classA_rhodopsin-like"/>
    <property type="match status" value="1"/>
</dbReference>
<sequence>MLLHIMRNSTAAEQQYVQIEDRIIGCGIFFISTVCIGVYINVLTTITTEAEFQKIPAYRIMLHAGVVEIMQLIFHAISGVFTFFKWTGGDVCNKICGAITSGFWYSMGMLMVLLAYNRFVETVFASRSNLLFNHRATNIYLLLCWLPPPCIIALFLTKYVSFIYKPSEYCWDYDYVSAPSSQYMKTFEDWLALVEVFLSATFYVIIIWHIYKLQRQTSTVAHSSYNRTLGIKLTIQVSIICGYTALASFVWKFIEPNFLPKNKYVFLVMNLLWIVWCGMNPYIFLIFNKKIRDRFFSNFKVGSPKVTITHGPRPSIASLQL</sequence>
<dbReference type="InterPro" id="IPR019425">
    <property type="entry name" value="7TM_GPCR_serpentine_rcpt_Srt"/>
</dbReference>
<dbReference type="AlphaFoldDB" id="A0A914X1A6"/>
<proteinExistence type="predicted"/>